<proteinExistence type="predicted"/>
<comment type="caution">
    <text evidence="1">The sequence shown here is derived from an EMBL/GenBank/DDBJ whole genome shotgun (WGS) entry which is preliminary data.</text>
</comment>
<sequence>MVRGRECGGNGDWDTSCSEGGDMGGGIEIDPQFVQIYEGATRLFVAIVVVVVVRFRGEVSQKVERLVKVVYFAATHNKSRSYENDGLGLDVLVALGYAAKVGVPDSDV</sequence>
<accession>A0A2K3P483</accession>
<gene>
    <name evidence="1" type="ORF">L195_g006674</name>
</gene>
<reference evidence="1 2" key="1">
    <citation type="journal article" date="2014" name="Am. J. Bot.">
        <title>Genome assembly and annotation for red clover (Trifolium pratense; Fabaceae).</title>
        <authorList>
            <person name="Istvanek J."/>
            <person name="Jaros M."/>
            <person name="Krenek A."/>
            <person name="Repkova J."/>
        </authorList>
    </citation>
    <scope>NUCLEOTIDE SEQUENCE [LARGE SCALE GENOMIC DNA]</scope>
    <source>
        <strain evidence="2">cv. Tatra</strain>
        <tissue evidence="1">Young leaves</tissue>
    </source>
</reference>
<evidence type="ECO:0000313" key="1">
    <source>
        <dbReference type="EMBL" id="PNY10106.1"/>
    </source>
</evidence>
<dbReference type="AlphaFoldDB" id="A0A2K3P483"/>
<name>A0A2K3P483_TRIPR</name>
<evidence type="ECO:0000313" key="2">
    <source>
        <dbReference type="Proteomes" id="UP000236291"/>
    </source>
</evidence>
<dbReference type="Proteomes" id="UP000236291">
    <property type="component" value="Unassembled WGS sequence"/>
</dbReference>
<protein>
    <submittedName>
        <fullName evidence="1">Uncharacterized protein</fullName>
    </submittedName>
</protein>
<organism evidence="1 2">
    <name type="scientific">Trifolium pratense</name>
    <name type="common">Red clover</name>
    <dbReference type="NCBI Taxonomy" id="57577"/>
    <lineage>
        <taxon>Eukaryota</taxon>
        <taxon>Viridiplantae</taxon>
        <taxon>Streptophyta</taxon>
        <taxon>Embryophyta</taxon>
        <taxon>Tracheophyta</taxon>
        <taxon>Spermatophyta</taxon>
        <taxon>Magnoliopsida</taxon>
        <taxon>eudicotyledons</taxon>
        <taxon>Gunneridae</taxon>
        <taxon>Pentapetalae</taxon>
        <taxon>rosids</taxon>
        <taxon>fabids</taxon>
        <taxon>Fabales</taxon>
        <taxon>Fabaceae</taxon>
        <taxon>Papilionoideae</taxon>
        <taxon>50 kb inversion clade</taxon>
        <taxon>NPAAA clade</taxon>
        <taxon>Hologalegina</taxon>
        <taxon>IRL clade</taxon>
        <taxon>Trifolieae</taxon>
        <taxon>Trifolium</taxon>
    </lineage>
</organism>
<reference evidence="1 2" key="2">
    <citation type="journal article" date="2017" name="Front. Plant Sci.">
        <title>Gene Classification and Mining of Molecular Markers Useful in Red Clover (Trifolium pratense) Breeding.</title>
        <authorList>
            <person name="Istvanek J."/>
            <person name="Dluhosova J."/>
            <person name="Dluhos P."/>
            <person name="Patkova L."/>
            <person name="Nedelnik J."/>
            <person name="Repkova J."/>
        </authorList>
    </citation>
    <scope>NUCLEOTIDE SEQUENCE [LARGE SCALE GENOMIC DNA]</scope>
    <source>
        <strain evidence="2">cv. Tatra</strain>
        <tissue evidence="1">Young leaves</tissue>
    </source>
</reference>
<dbReference type="EMBL" id="ASHM01003593">
    <property type="protein sequence ID" value="PNY10106.1"/>
    <property type="molecule type" value="Genomic_DNA"/>
</dbReference>